<dbReference type="Proteomes" id="UP000332933">
    <property type="component" value="Unassembled WGS sequence"/>
</dbReference>
<dbReference type="InterPro" id="IPR035892">
    <property type="entry name" value="C2_domain_sf"/>
</dbReference>
<dbReference type="InterPro" id="IPR000008">
    <property type="entry name" value="C2_dom"/>
</dbReference>
<dbReference type="SUPFAM" id="SSF49562">
    <property type="entry name" value="C2 domain (Calcium/lipid-binding domain, CaLB)"/>
    <property type="match status" value="1"/>
</dbReference>
<reference evidence="4" key="2">
    <citation type="submission" date="2019-06" db="EMBL/GenBank/DDBJ databases">
        <title>Genomics analysis of Aphanomyces spp. identifies a new class of oomycete effector associated with host adaptation.</title>
        <authorList>
            <person name="Gaulin E."/>
        </authorList>
    </citation>
    <scope>NUCLEOTIDE SEQUENCE</scope>
    <source>
        <strain evidence="4">CBS 578.67</strain>
    </source>
</reference>
<dbReference type="PANTHER" id="PTHR45911:SF7">
    <property type="entry name" value="C2 DOMAIN-CONTAINING PROTEIN"/>
    <property type="match status" value="1"/>
</dbReference>
<proteinExistence type="predicted"/>
<dbReference type="EMBL" id="CAADRA010007295">
    <property type="protein sequence ID" value="VFU00064.1"/>
    <property type="molecule type" value="Genomic_DNA"/>
</dbReference>
<reference evidence="5 6" key="1">
    <citation type="submission" date="2019-03" db="EMBL/GenBank/DDBJ databases">
        <authorList>
            <person name="Gaulin E."/>
            <person name="Dumas B."/>
        </authorList>
    </citation>
    <scope>NUCLEOTIDE SEQUENCE [LARGE SCALE GENOMIC DNA]</scope>
    <source>
        <strain evidence="5">CBS 568.67</strain>
    </source>
</reference>
<name>A0A485LMT5_9STRA</name>
<keyword evidence="1" id="KW-0479">Metal-binding</keyword>
<evidence type="ECO:0000259" key="3">
    <source>
        <dbReference type="PROSITE" id="PS50004"/>
    </source>
</evidence>
<organism evidence="5 6">
    <name type="scientific">Aphanomyces stellatus</name>
    <dbReference type="NCBI Taxonomy" id="120398"/>
    <lineage>
        <taxon>Eukaryota</taxon>
        <taxon>Sar</taxon>
        <taxon>Stramenopiles</taxon>
        <taxon>Oomycota</taxon>
        <taxon>Saprolegniomycetes</taxon>
        <taxon>Saprolegniales</taxon>
        <taxon>Verrucalvaceae</taxon>
        <taxon>Aphanomyces</taxon>
    </lineage>
</organism>
<dbReference type="PANTHER" id="PTHR45911">
    <property type="entry name" value="C2 DOMAIN-CONTAINING PROTEIN"/>
    <property type="match status" value="1"/>
</dbReference>
<gene>
    <name evidence="5" type="primary">Aste57867_23418</name>
    <name evidence="4" type="ORF">As57867_023347</name>
    <name evidence="5" type="ORF">ASTE57867_23418</name>
</gene>
<dbReference type="SMART" id="SM00694">
    <property type="entry name" value="DysFC"/>
    <property type="match status" value="1"/>
</dbReference>
<dbReference type="Pfam" id="PF00168">
    <property type="entry name" value="C2"/>
    <property type="match status" value="1"/>
</dbReference>
<dbReference type="GO" id="GO:0046872">
    <property type="term" value="F:metal ion binding"/>
    <property type="evidence" value="ECO:0007669"/>
    <property type="project" value="UniProtKB-KW"/>
</dbReference>
<accession>A0A485LMT5</accession>
<dbReference type="EMBL" id="VJMH01007269">
    <property type="protein sequence ID" value="KAF0684614.1"/>
    <property type="molecule type" value="Genomic_DNA"/>
</dbReference>
<dbReference type="Gene3D" id="2.60.40.150">
    <property type="entry name" value="C2 domain"/>
    <property type="match status" value="1"/>
</dbReference>
<dbReference type="GO" id="GO:0016020">
    <property type="term" value="C:membrane"/>
    <property type="evidence" value="ECO:0007669"/>
    <property type="project" value="InterPro"/>
</dbReference>
<keyword evidence="2" id="KW-0106">Calcium</keyword>
<dbReference type="PROSITE" id="PS50004">
    <property type="entry name" value="C2"/>
    <property type="match status" value="1"/>
</dbReference>
<evidence type="ECO:0000313" key="6">
    <source>
        <dbReference type="Proteomes" id="UP000332933"/>
    </source>
</evidence>
<evidence type="ECO:0000313" key="4">
    <source>
        <dbReference type="EMBL" id="KAF0684614.1"/>
    </source>
</evidence>
<dbReference type="CDD" id="cd00030">
    <property type="entry name" value="C2"/>
    <property type="match status" value="1"/>
</dbReference>
<dbReference type="OrthoDB" id="270970at2759"/>
<protein>
    <submittedName>
        <fullName evidence="5">Aste57867_23418 protein</fullName>
    </submittedName>
</protein>
<keyword evidence="6" id="KW-1185">Reference proteome</keyword>
<dbReference type="AlphaFoldDB" id="A0A485LMT5"/>
<evidence type="ECO:0000313" key="5">
    <source>
        <dbReference type="EMBL" id="VFU00064.1"/>
    </source>
</evidence>
<feature type="domain" description="C2" evidence="3">
    <location>
        <begin position="11"/>
        <end position="139"/>
    </location>
</feature>
<dbReference type="SMART" id="SM00239">
    <property type="entry name" value="C2"/>
    <property type="match status" value="1"/>
</dbReference>
<evidence type="ECO:0000256" key="2">
    <source>
        <dbReference type="ARBA" id="ARBA00022837"/>
    </source>
</evidence>
<sequence length="313" mass="35569">MGQILSNCCNPEEDHHHNFFRRRQPALDPDARVIRVVLEKATDLPASDPDMLGGKSDPYVTFQFGKERRRTDVIGNTLDPVWKHQEYQFTATDRDVAVHKLFKIRVMDHDTVSADDLLGELEFDLTQWTGATRLADAAMQPYKLTVPECFALQGCKPEIHMTISFLTPWEAAARLTEEIWENERWLSTSNAWSKNYLRFGDKHAWTSSNGKLGGAAFSNAIPDIPAGYTQEGTWQFDISHGDQNGWVYASSFAGPWRKERSKLCFVRRRLWVAHFTRDIVQPPPNATMEVELTAAAAATTHDETKDVPEVAEF</sequence>
<evidence type="ECO:0000256" key="1">
    <source>
        <dbReference type="ARBA" id="ARBA00022723"/>
    </source>
</evidence>
<dbReference type="InterPro" id="IPR006614">
    <property type="entry name" value="Peroxin/Ferlin"/>
</dbReference>